<keyword evidence="8" id="KW-0862">Zinc</keyword>
<dbReference type="InterPro" id="IPR023318">
    <property type="entry name" value="Ub_act_enz_dom_a_sf"/>
</dbReference>
<dbReference type="Gene3D" id="3.10.290.20">
    <property type="entry name" value="Ubiquitin-like 2 activating enzyme e1b. Chain: B, domain 3"/>
    <property type="match status" value="1"/>
</dbReference>
<evidence type="ECO:0000256" key="3">
    <source>
        <dbReference type="ARBA" id="ARBA00005673"/>
    </source>
</evidence>
<evidence type="ECO:0000256" key="8">
    <source>
        <dbReference type="ARBA" id="ARBA00022833"/>
    </source>
</evidence>
<feature type="domain" description="Alpha-carbonic anhydrase" evidence="14">
    <location>
        <begin position="698"/>
        <end position="960"/>
    </location>
</feature>
<dbReference type="GO" id="GO:0005737">
    <property type="term" value="C:cytoplasm"/>
    <property type="evidence" value="ECO:0007669"/>
    <property type="project" value="TreeGrafter"/>
</dbReference>
<dbReference type="InterPro" id="IPR001148">
    <property type="entry name" value="CA_dom"/>
</dbReference>
<sequence length="1127" mass="123489">MRVVCPHTTPLLSSSHMPQSAVSVLSRAIMAQLVGSLRKELAASVASCRLLVVGAGGIGCELLKNLVLTGFRNIEVIDLDTIDVSNLNRQFLFQKKHVGKSKAQVAKESVLQFCPKANIMAYHDSIMNPDYNVEFFRNFTLVLNALDNRAARNHVNRMCLAADIPLIESGTAGYLGQVTVIKKGLTECYECQPKPTQKTFPGCTIRNTPSEPIHCIVWAKYLYNQLFGEEDADQEVSPDTADPEAAWDPAETAKRAGASNQDGDIKRVSTKEWARSTGYNPVKIFNKLFKDDIMYLLTMDKLWKKRKAPLPLDWDEVQKLACPQEEVSGAGLKDQQVLGVLGYTRLFSRSVETLRAQLAEKGEGGELTWDKDDPPAMDFVTAAANLRMHIFSMNMKNRFDVKSMAGNIIPAIATTNAVIAGLIVLEALKILSGDLDQCRTIFLNKQPNPRKKLLVPCALDPPSTSCYVCASKPEVTVRLDVQKTLVLSLQDKILKEKLGMVAPDVQIEDGKGTILISSEEGETEANNSRCLSEFGIRNGSRLQVDDFLQDYTLLINVLHCEDLEEDVEFELVGDAPDKAPPQASAPEDGKNIANGSEDSAQPSTSSKAPAKDDDVLIVDSDEEPSSSAMEVAVGTGAHKRKLQDAETGEGLAKRKRLDQTSLGSKLAAGRTNTVTPGPKVSQQNIAQSITLPLPACLLPIVYPGAISSPVHPMWQSPLAVPGGDRQSPIDIVVRKSIFDPHLKPLTAQYDPRTCQQIWNNGYSFLVEYDDTSDKSTLSGGPLQDQYRLCQFHFHWGESNAWGSEHTVDRRLYPAELHLVHWNADRYSLFEEAVMEENGLAVIGVFLKVGKRHEGLQKLVDALPAVRHKDSVVEFTRFDPACLLPSNTDDYWTYAGSLTTPPLTESVSWIVMKQHIEVSHDQLAVFRSLLFTSAEEEVQKSMVNNFRVQQPLRGRTVRSSFTPFLQETPRDGQKGTHSGHAHVQLLFMSEGCEENNTPVESGPHVASTLNGPPGYHPPSAFPHALARDAVRNPHLYQTGPGCQLSASGEGGGSAGSVRRCRFEGLAPSRPVVPEQQNVVRGRSPAPARTGEGRFGLALWAKAEGAQRGPAAPLKTKEGPTAMVYNLAS</sequence>
<dbReference type="InterPro" id="IPR018338">
    <property type="entry name" value="Carbonic_anhydrase_a-class_CS"/>
</dbReference>
<dbReference type="GO" id="GO:0019948">
    <property type="term" value="F:SUMO activating enzyme activity"/>
    <property type="evidence" value="ECO:0007669"/>
    <property type="project" value="TreeGrafter"/>
</dbReference>
<dbReference type="InterPro" id="IPR042449">
    <property type="entry name" value="Ub-E1_IAD_1"/>
</dbReference>
<reference evidence="15" key="1">
    <citation type="journal article" date="2023" name="Science">
        <title>Genome structures resolve the early diversification of teleost fishes.</title>
        <authorList>
            <person name="Parey E."/>
            <person name="Louis A."/>
            <person name="Montfort J."/>
            <person name="Bouchez O."/>
            <person name="Roques C."/>
            <person name="Iampietro C."/>
            <person name="Lluch J."/>
            <person name="Castinel A."/>
            <person name="Donnadieu C."/>
            <person name="Desvignes T."/>
            <person name="Floi Bucao C."/>
            <person name="Jouanno E."/>
            <person name="Wen M."/>
            <person name="Mejri S."/>
            <person name="Dirks R."/>
            <person name="Jansen H."/>
            <person name="Henkel C."/>
            <person name="Chen W.J."/>
            <person name="Zahm M."/>
            <person name="Cabau C."/>
            <person name="Klopp C."/>
            <person name="Thompson A.W."/>
            <person name="Robinson-Rechavi M."/>
            <person name="Braasch I."/>
            <person name="Lecointre G."/>
            <person name="Bobe J."/>
            <person name="Postlethwait J.H."/>
            <person name="Berthelot C."/>
            <person name="Roest Crollius H."/>
            <person name="Guiguen Y."/>
        </authorList>
    </citation>
    <scope>NUCLEOTIDE SEQUENCE</scope>
    <source>
        <strain evidence="15">NC1722</strain>
    </source>
</reference>
<dbReference type="InterPro" id="IPR032426">
    <property type="entry name" value="UBA2_C"/>
</dbReference>
<dbReference type="GO" id="GO:0016740">
    <property type="term" value="F:transferase activity"/>
    <property type="evidence" value="ECO:0007669"/>
    <property type="project" value="UniProtKB-KW"/>
</dbReference>
<dbReference type="SUPFAM" id="SSF69572">
    <property type="entry name" value="Activating enzymes of the ubiquitin-like proteins"/>
    <property type="match status" value="1"/>
</dbReference>
<feature type="region of interest" description="Disordered" evidence="13">
    <location>
        <begin position="574"/>
        <end position="663"/>
    </location>
</feature>
<comment type="subcellular location">
    <subcellularLocation>
        <location evidence="1">Nucleus</location>
    </subcellularLocation>
</comment>
<dbReference type="InterPro" id="IPR000594">
    <property type="entry name" value="ThiF_NAD_FAD-bd"/>
</dbReference>
<dbReference type="GO" id="GO:0008270">
    <property type="term" value="F:zinc ion binding"/>
    <property type="evidence" value="ECO:0007669"/>
    <property type="project" value="InterPro"/>
</dbReference>
<evidence type="ECO:0000313" key="15">
    <source>
        <dbReference type="EMBL" id="KAJ8417452.1"/>
    </source>
</evidence>
<feature type="active site" description="Glycyl thioester intermediate" evidence="12">
    <location>
        <position position="203"/>
    </location>
</feature>
<dbReference type="InterPro" id="IPR035985">
    <property type="entry name" value="Ubiquitin-activating_enz"/>
</dbReference>
<dbReference type="Pfam" id="PF14732">
    <property type="entry name" value="UAE_UbL"/>
    <property type="match status" value="1"/>
</dbReference>
<evidence type="ECO:0000256" key="7">
    <source>
        <dbReference type="ARBA" id="ARBA00022786"/>
    </source>
</evidence>
<evidence type="ECO:0000256" key="4">
    <source>
        <dbReference type="ARBA" id="ARBA00022679"/>
    </source>
</evidence>
<dbReference type="FunFam" id="3.40.50.720:FF:000618">
    <property type="entry name" value="SUMO-activating enzyme subunit 2"/>
    <property type="match status" value="1"/>
</dbReference>
<dbReference type="InterPro" id="IPR036398">
    <property type="entry name" value="CA_dom_sf"/>
</dbReference>
<dbReference type="EMBL" id="JAINUG010000004">
    <property type="protein sequence ID" value="KAJ8417452.1"/>
    <property type="molecule type" value="Genomic_DNA"/>
</dbReference>
<dbReference type="InterPro" id="IPR033127">
    <property type="entry name" value="UBQ-activ_enz_E1_Cys_AS"/>
</dbReference>
<comment type="pathway">
    <text evidence="2">Protein modification; protein sumoylation.</text>
</comment>
<organism evidence="15 16">
    <name type="scientific">Aldrovandia affinis</name>
    <dbReference type="NCBI Taxonomy" id="143900"/>
    <lineage>
        <taxon>Eukaryota</taxon>
        <taxon>Metazoa</taxon>
        <taxon>Chordata</taxon>
        <taxon>Craniata</taxon>
        <taxon>Vertebrata</taxon>
        <taxon>Euteleostomi</taxon>
        <taxon>Actinopterygii</taxon>
        <taxon>Neopterygii</taxon>
        <taxon>Teleostei</taxon>
        <taxon>Notacanthiformes</taxon>
        <taxon>Halosauridae</taxon>
        <taxon>Aldrovandia</taxon>
    </lineage>
</organism>
<evidence type="ECO:0000256" key="2">
    <source>
        <dbReference type="ARBA" id="ARBA00004718"/>
    </source>
</evidence>
<dbReference type="Gene3D" id="1.10.10.520">
    <property type="entry name" value="Ubiquitin activating enzymes (Uba3). Chain: B, domain 2"/>
    <property type="match status" value="1"/>
</dbReference>
<evidence type="ECO:0000256" key="6">
    <source>
        <dbReference type="ARBA" id="ARBA00022741"/>
    </source>
</evidence>
<dbReference type="Pfam" id="PF00899">
    <property type="entry name" value="ThiF"/>
    <property type="match status" value="1"/>
</dbReference>
<feature type="region of interest" description="Disordered" evidence="13">
    <location>
        <begin position="1066"/>
        <end position="1089"/>
    </location>
</feature>
<dbReference type="InterPro" id="IPR045886">
    <property type="entry name" value="ThiF/MoeB/HesA"/>
</dbReference>
<dbReference type="FunFam" id="3.10.290.20:FF:000002">
    <property type="entry name" value="SUMO-activating enzyme subunit 2"/>
    <property type="match status" value="1"/>
</dbReference>
<dbReference type="AlphaFoldDB" id="A0AAD7TAL5"/>
<feature type="compositionally biased region" description="Polar residues" evidence="13">
    <location>
        <begin position="593"/>
        <end position="607"/>
    </location>
</feature>
<comment type="similarity">
    <text evidence="3">Belongs to the ubiquitin-activating E1 family.</text>
</comment>
<comment type="caution">
    <text evidence="15">The sequence shown here is derived from an EMBL/GenBank/DDBJ whole genome shotgun (WGS) entry which is preliminary data.</text>
</comment>
<dbReference type="Gene3D" id="3.50.50.80">
    <property type="entry name" value="Ubiquitin-activating enzyme E1, inactive adenylation domain, subdomain 1"/>
    <property type="match status" value="1"/>
</dbReference>
<proteinExistence type="inferred from homology"/>
<evidence type="ECO:0000256" key="13">
    <source>
        <dbReference type="SAM" id="MobiDB-lite"/>
    </source>
</evidence>
<dbReference type="GO" id="GO:0016925">
    <property type="term" value="P:protein sumoylation"/>
    <property type="evidence" value="ECO:0007669"/>
    <property type="project" value="TreeGrafter"/>
</dbReference>
<dbReference type="Pfam" id="PF00194">
    <property type="entry name" value="Carb_anhydrase"/>
    <property type="match status" value="1"/>
</dbReference>
<dbReference type="InterPro" id="IPR028077">
    <property type="entry name" value="UAE_UbL_dom"/>
</dbReference>
<keyword evidence="9" id="KW-0067">ATP-binding</keyword>
<dbReference type="PROSITE" id="PS00162">
    <property type="entry name" value="ALPHA_CA_1"/>
    <property type="match status" value="1"/>
</dbReference>
<feature type="compositionally biased region" description="Acidic residues" evidence="13">
    <location>
        <begin position="615"/>
        <end position="624"/>
    </location>
</feature>
<dbReference type="SUPFAM" id="SSF51069">
    <property type="entry name" value="Carbonic anhydrase"/>
    <property type="match status" value="1"/>
</dbReference>
<keyword evidence="7" id="KW-0833">Ubl conjugation pathway</keyword>
<evidence type="ECO:0000256" key="9">
    <source>
        <dbReference type="ARBA" id="ARBA00022840"/>
    </source>
</evidence>
<dbReference type="GO" id="GO:0005524">
    <property type="term" value="F:ATP binding"/>
    <property type="evidence" value="ECO:0007669"/>
    <property type="project" value="UniProtKB-KW"/>
</dbReference>
<dbReference type="GO" id="GO:0004089">
    <property type="term" value="F:carbonate dehydratase activity"/>
    <property type="evidence" value="ECO:0007669"/>
    <property type="project" value="InterPro"/>
</dbReference>
<gene>
    <name evidence="15" type="ORF">AAFF_G00286790</name>
</gene>
<feature type="region of interest" description="Disordered" evidence="13">
    <location>
        <begin position="232"/>
        <end position="264"/>
    </location>
</feature>
<dbReference type="CDD" id="cd01489">
    <property type="entry name" value="Uba2_SUMO"/>
    <property type="match status" value="1"/>
</dbReference>
<keyword evidence="5" id="KW-0479">Metal-binding</keyword>
<dbReference type="Gene3D" id="3.10.200.10">
    <property type="entry name" value="Alpha carbonic anhydrase"/>
    <property type="match status" value="1"/>
</dbReference>
<dbReference type="SMART" id="SM01057">
    <property type="entry name" value="Carb_anhydrase"/>
    <property type="match status" value="1"/>
</dbReference>
<dbReference type="PANTHER" id="PTHR10953">
    <property type="entry name" value="UBIQUITIN-ACTIVATING ENZYME E1"/>
    <property type="match status" value="1"/>
</dbReference>
<dbReference type="PROSITE" id="PS51144">
    <property type="entry name" value="ALPHA_CA_2"/>
    <property type="match status" value="1"/>
</dbReference>
<evidence type="ECO:0000313" key="16">
    <source>
        <dbReference type="Proteomes" id="UP001221898"/>
    </source>
</evidence>
<accession>A0AAD7TAL5</accession>
<keyword evidence="6" id="KW-0547">Nucleotide-binding</keyword>
<dbReference type="FunFam" id="1.10.10.520:FF:000002">
    <property type="entry name" value="SUMO-activating enzyme subunit 2"/>
    <property type="match status" value="1"/>
</dbReference>
<name>A0AAD7TAL5_9TELE</name>
<evidence type="ECO:0000256" key="12">
    <source>
        <dbReference type="PROSITE-ProRule" id="PRU10132"/>
    </source>
</evidence>
<keyword evidence="4" id="KW-0808">Transferase</keyword>
<protein>
    <recommendedName>
        <fullName evidence="14">Alpha-carbonic anhydrase domain-containing protein</fullName>
    </recommendedName>
</protein>
<comment type="subunit">
    <text evidence="11">Heterodimer of SAE1 and UBA2/SAE2. The heterodimer corresponds to the two domains that are encoded on a single polypeptide chain in ubiquitin-activating enzyme E1. Interacts with UBE2I.</text>
</comment>
<keyword evidence="10" id="KW-0539">Nucleus</keyword>
<dbReference type="Proteomes" id="UP001221898">
    <property type="component" value="Unassembled WGS sequence"/>
</dbReference>
<evidence type="ECO:0000256" key="1">
    <source>
        <dbReference type="ARBA" id="ARBA00004123"/>
    </source>
</evidence>
<dbReference type="PANTHER" id="PTHR10953:SF5">
    <property type="entry name" value="SUMO-ACTIVATING ENZYME SUBUNIT 2"/>
    <property type="match status" value="1"/>
</dbReference>
<evidence type="ECO:0000259" key="14">
    <source>
        <dbReference type="PROSITE" id="PS51144"/>
    </source>
</evidence>
<evidence type="ECO:0000256" key="10">
    <source>
        <dbReference type="ARBA" id="ARBA00023242"/>
    </source>
</evidence>
<evidence type="ECO:0000256" key="11">
    <source>
        <dbReference type="ARBA" id="ARBA00026003"/>
    </source>
</evidence>
<keyword evidence="16" id="KW-1185">Reference proteome</keyword>
<evidence type="ECO:0000256" key="5">
    <source>
        <dbReference type="ARBA" id="ARBA00022723"/>
    </source>
</evidence>
<dbReference type="Pfam" id="PF16195">
    <property type="entry name" value="UBA2_C"/>
    <property type="match status" value="1"/>
</dbReference>
<dbReference type="PROSITE" id="PS00865">
    <property type="entry name" value="UBIQUITIN_ACTIVAT_2"/>
    <property type="match status" value="1"/>
</dbReference>
<dbReference type="GO" id="GO:0031510">
    <property type="term" value="C:SUMO activating enzyme complex"/>
    <property type="evidence" value="ECO:0007669"/>
    <property type="project" value="TreeGrafter"/>
</dbReference>
<dbReference type="FunFam" id="3.50.50.80:FF:000002">
    <property type="entry name" value="SUMO-activating enzyme subunit 2"/>
    <property type="match status" value="1"/>
</dbReference>